<organism evidence="1 2">
    <name type="scientific">Caerostris extrusa</name>
    <name type="common">Bark spider</name>
    <name type="synonym">Caerostris bankana</name>
    <dbReference type="NCBI Taxonomy" id="172846"/>
    <lineage>
        <taxon>Eukaryota</taxon>
        <taxon>Metazoa</taxon>
        <taxon>Ecdysozoa</taxon>
        <taxon>Arthropoda</taxon>
        <taxon>Chelicerata</taxon>
        <taxon>Arachnida</taxon>
        <taxon>Araneae</taxon>
        <taxon>Araneomorphae</taxon>
        <taxon>Entelegynae</taxon>
        <taxon>Araneoidea</taxon>
        <taxon>Araneidae</taxon>
        <taxon>Caerostris</taxon>
    </lineage>
</organism>
<keyword evidence="2" id="KW-1185">Reference proteome</keyword>
<comment type="caution">
    <text evidence="1">The sequence shown here is derived from an EMBL/GenBank/DDBJ whole genome shotgun (WGS) entry which is preliminary data.</text>
</comment>
<accession>A0AAV4N3D7</accession>
<dbReference type="Proteomes" id="UP001054945">
    <property type="component" value="Unassembled WGS sequence"/>
</dbReference>
<reference evidence="1 2" key="1">
    <citation type="submission" date="2021-06" db="EMBL/GenBank/DDBJ databases">
        <title>Caerostris extrusa draft genome.</title>
        <authorList>
            <person name="Kono N."/>
            <person name="Arakawa K."/>
        </authorList>
    </citation>
    <scope>NUCLEOTIDE SEQUENCE [LARGE SCALE GENOMIC DNA]</scope>
</reference>
<evidence type="ECO:0000313" key="1">
    <source>
        <dbReference type="EMBL" id="GIX78528.1"/>
    </source>
</evidence>
<gene>
    <name evidence="1" type="ORF">CEXT_491961</name>
</gene>
<proteinExistence type="predicted"/>
<protein>
    <submittedName>
        <fullName evidence="1">Uncharacterized protein</fullName>
    </submittedName>
</protein>
<dbReference type="EMBL" id="BPLR01020421">
    <property type="protein sequence ID" value="GIX78528.1"/>
    <property type="molecule type" value="Genomic_DNA"/>
</dbReference>
<evidence type="ECO:0000313" key="2">
    <source>
        <dbReference type="Proteomes" id="UP001054945"/>
    </source>
</evidence>
<name>A0AAV4N3D7_CAEEX</name>
<dbReference type="AlphaFoldDB" id="A0AAV4N3D7"/>
<sequence length="86" mass="9671">MPTNDSGTLSAQHIPLDPPSLIRGDKTLRLRIVKREGKVHYAVAVTRSSLTRVQGIARCKTNFQCTNNAGRKEAISFSYEWKSQLR</sequence>